<dbReference type="RefSeq" id="WP_279948452.1">
    <property type="nucleotide sequence ID" value="NZ_BAABEN010000003.1"/>
</dbReference>
<protein>
    <submittedName>
        <fullName evidence="1">Uncharacterized protein</fullName>
    </submittedName>
</protein>
<accession>A0ABW7HWS7</accession>
<evidence type="ECO:0000313" key="2">
    <source>
        <dbReference type="Proteomes" id="UP001607069"/>
    </source>
</evidence>
<gene>
    <name evidence="1" type="ORF">ACG5V6_19300</name>
</gene>
<comment type="caution">
    <text evidence="1">The sequence shown here is derived from an EMBL/GenBank/DDBJ whole genome shotgun (WGS) entry which is preliminary data.</text>
</comment>
<organism evidence="1 2">
    <name type="scientific">Streptomyces chitinivorans</name>
    <dbReference type="NCBI Taxonomy" id="1257027"/>
    <lineage>
        <taxon>Bacteria</taxon>
        <taxon>Bacillati</taxon>
        <taxon>Actinomycetota</taxon>
        <taxon>Actinomycetes</taxon>
        <taxon>Kitasatosporales</taxon>
        <taxon>Streptomycetaceae</taxon>
        <taxon>Streptomyces</taxon>
    </lineage>
</organism>
<reference evidence="1 2" key="1">
    <citation type="submission" date="2024-10" db="EMBL/GenBank/DDBJ databases">
        <authorList>
            <person name="Cho J.-C."/>
        </authorList>
    </citation>
    <scope>NUCLEOTIDE SEQUENCE [LARGE SCALE GENOMIC DNA]</scope>
    <source>
        <strain evidence="1 2">KCTC29696</strain>
    </source>
</reference>
<name>A0ABW7HWS7_9ACTN</name>
<evidence type="ECO:0000313" key="1">
    <source>
        <dbReference type="EMBL" id="MFH0250346.1"/>
    </source>
</evidence>
<dbReference type="EMBL" id="JBIHMK010000078">
    <property type="protein sequence ID" value="MFH0250346.1"/>
    <property type="molecule type" value="Genomic_DNA"/>
</dbReference>
<keyword evidence="2" id="KW-1185">Reference proteome</keyword>
<dbReference type="Proteomes" id="UP001607069">
    <property type="component" value="Unassembled WGS sequence"/>
</dbReference>
<sequence>MTTVARFATHVELDDASDARRLSLTARFEAVLADGRTVTLLADRGWSSSVSGDGTGGAAGLRQWLSAEDVEATARTVVGPDEPFGGRTHEQMAADYWASIADDLGRRSVGADARELASLPHDVVLGERLRAWLQGA</sequence>
<proteinExistence type="predicted"/>